<keyword evidence="11" id="KW-1185">Reference proteome</keyword>
<evidence type="ECO:0000256" key="3">
    <source>
        <dbReference type="ARBA" id="ARBA00022448"/>
    </source>
</evidence>
<dbReference type="PROSITE" id="PS00217">
    <property type="entry name" value="SUGAR_TRANSPORT_2"/>
    <property type="match status" value="1"/>
</dbReference>
<keyword evidence="6 8" id="KW-0472">Membrane</keyword>
<evidence type="ECO:0000259" key="9">
    <source>
        <dbReference type="PROSITE" id="PS50850"/>
    </source>
</evidence>
<feature type="transmembrane region" description="Helical" evidence="8">
    <location>
        <begin position="212"/>
        <end position="232"/>
    </location>
</feature>
<feature type="transmembrane region" description="Helical" evidence="8">
    <location>
        <begin position="305"/>
        <end position="323"/>
    </location>
</feature>
<dbReference type="InterPro" id="IPR003663">
    <property type="entry name" value="Sugar/inositol_transpt"/>
</dbReference>
<feature type="transmembrane region" description="Helical" evidence="8">
    <location>
        <begin position="343"/>
        <end position="365"/>
    </location>
</feature>
<comment type="subcellular location">
    <subcellularLocation>
        <location evidence="1">Membrane</location>
        <topology evidence="1">Multi-pass membrane protein</topology>
    </subcellularLocation>
</comment>
<dbReference type="OrthoDB" id="508119at2759"/>
<dbReference type="PANTHER" id="PTHR48022">
    <property type="entry name" value="PLASTIDIC GLUCOSE TRANSPORTER 4"/>
    <property type="match status" value="1"/>
</dbReference>
<feature type="transmembrane region" description="Helical" evidence="8">
    <location>
        <begin position="144"/>
        <end position="165"/>
    </location>
</feature>
<feature type="transmembrane region" description="Helical" evidence="8">
    <location>
        <begin position="377"/>
        <end position="398"/>
    </location>
</feature>
<reference evidence="10" key="2">
    <citation type="journal article" date="2023" name="IMA Fungus">
        <title>Comparative genomic study of the Penicillium genus elucidates a diverse pangenome and 15 lateral gene transfer events.</title>
        <authorList>
            <person name="Petersen C."/>
            <person name="Sorensen T."/>
            <person name="Nielsen M.R."/>
            <person name="Sondergaard T.E."/>
            <person name="Sorensen J.L."/>
            <person name="Fitzpatrick D.A."/>
            <person name="Frisvad J.C."/>
            <person name="Nielsen K.L."/>
        </authorList>
    </citation>
    <scope>NUCLEOTIDE SEQUENCE</scope>
    <source>
        <strain evidence="10">IBT 29677</strain>
    </source>
</reference>
<dbReference type="GO" id="GO:0016020">
    <property type="term" value="C:membrane"/>
    <property type="evidence" value="ECO:0007669"/>
    <property type="project" value="UniProtKB-SubCell"/>
</dbReference>
<feature type="non-terminal residue" evidence="10">
    <location>
        <position position="1"/>
    </location>
</feature>
<dbReference type="RefSeq" id="XP_056491141.1">
    <property type="nucleotide sequence ID" value="XM_056628407.1"/>
</dbReference>
<keyword evidence="5 8" id="KW-1133">Transmembrane helix</keyword>
<dbReference type="PROSITE" id="PS00216">
    <property type="entry name" value="SUGAR_TRANSPORT_1"/>
    <property type="match status" value="1"/>
</dbReference>
<name>A0A9W9W5J6_9EURO</name>
<accession>A0A9W9W5J6</accession>
<dbReference type="Gene3D" id="1.20.1250.20">
    <property type="entry name" value="MFS general substrate transporter like domains"/>
    <property type="match status" value="1"/>
</dbReference>
<feature type="transmembrane region" description="Helical" evidence="8">
    <location>
        <begin position="410"/>
        <end position="428"/>
    </location>
</feature>
<dbReference type="InterPro" id="IPR036259">
    <property type="entry name" value="MFS_trans_sf"/>
</dbReference>
<evidence type="ECO:0000256" key="7">
    <source>
        <dbReference type="RuleBase" id="RU003346"/>
    </source>
</evidence>
<dbReference type="PANTHER" id="PTHR48022:SF8">
    <property type="entry name" value="MAJOR FACILITATOR SUPERFAMILY (MFS) PROFILE DOMAIN-CONTAINING PROTEIN-RELATED"/>
    <property type="match status" value="1"/>
</dbReference>
<dbReference type="PROSITE" id="PS50850">
    <property type="entry name" value="MFS"/>
    <property type="match status" value="1"/>
</dbReference>
<evidence type="ECO:0000256" key="6">
    <source>
        <dbReference type="ARBA" id="ARBA00023136"/>
    </source>
</evidence>
<evidence type="ECO:0000313" key="10">
    <source>
        <dbReference type="EMBL" id="KAJ5403899.1"/>
    </source>
</evidence>
<evidence type="ECO:0000256" key="5">
    <source>
        <dbReference type="ARBA" id="ARBA00022989"/>
    </source>
</evidence>
<evidence type="ECO:0000256" key="4">
    <source>
        <dbReference type="ARBA" id="ARBA00022692"/>
    </source>
</evidence>
<evidence type="ECO:0000256" key="1">
    <source>
        <dbReference type="ARBA" id="ARBA00004141"/>
    </source>
</evidence>
<feature type="transmembrane region" description="Helical" evidence="8">
    <location>
        <begin position="91"/>
        <end position="110"/>
    </location>
</feature>
<dbReference type="InterPro" id="IPR005828">
    <property type="entry name" value="MFS_sugar_transport-like"/>
</dbReference>
<dbReference type="PRINTS" id="PR00171">
    <property type="entry name" value="SUGRTRNSPORT"/>
</dbReference>
<dbReference type="NCBIfam" id="TIGR00879">
    <property type="entry name" value="SP"/>
    <property type="match status" value="1"/>
</dbReference>
<dbReference type="InterPro" id="IPR050360">
    <property type="entry name" value="MFS_Sugar_Transporters"/>
</dbReference>
<organism evidence="10 11">
    <name type="scientific">Penicillium cosmopolitanum</name>
    <dbReference type="NCBI Taxonomy" id="1131564"/>
    <lineage>
        <taxon>Eukaryota</taxon>
        <taxon>Fungi</taxon>
        <taxon>Dikarya</taxon>
        <taxon>Ascomycota</taxon>
        <taxon>Pezizomycotina</taxon>
        <taxon>Eurotiomycetes</taxon>
        <taxon>Eurotiomycetidae</taxon>
        <taxon>Eurotiales</taxon>
        <taxon>Aspergillaceae</taxon>
        <taxon>Penicillium</taxon>
    </lineage>
</organism>
<dbReference type="GeneID" id="81367387"/>
<reference evidence="10" key="1">
    <citation type="submission" date="2022-12" db="EMBL/GenBank/DDBJ databases">
        <authorList>
            <person name="Petersen C."/>
        </authorList>
    </citation>
    <scope>NUCLEOTIDE SEQUENCE</scope>
    <source>
        <strain evidence="10">IBT 29677</strain>
    </source>
</reference>
<dbReference type="Pfam" id="PF00083">
    <property type="entry name" value="Sugar_tr"/>
    <property type="match status" value="1"/>
</dbReference>
<dbReference type="SUPFAM" id="SSF103473">
    <property type="entry name" value="MFS general substrate transporter"/>
    <property type="match status" value="1"/>
</dbReference>
<dbReference type="GO" id="GO:0005351">
    <property type="term" value="F:carbohydrate:proton symporter activity"/>
    <property type="evidence" value="ECO:0007669"/>
    <property type="project" value="TreeGrafter"/>
</dbReference>
<keyword evidence="3 7" id="KW-0813">Transport</keyword>
<comment type="caution">
    <text evidence="10">The sequence shown here is derived from an EMBL/GenBank/DDBJ whole genome shotgun (WGS) entry which is preliminary data.</text>
</comment>
<feature type="transmembrane region" description="Helical" evidence="8">
    <location>
        <begin position="122"/>
        <end position="138"/>
    </location>
</feature>
<comment type="similarity">
    <text evidence="2 7">Belongs to the major facilitator superfamily. Sugar transporter (TC 2.A.1.1) family.</text>
</comment>
<evidence type="ECO:0000256" key="8">
    <source>
        <dbReference type="SAM" id="Phobius"/>
    </source>
</evidence>
<protein>
    <recommendedName>
        <fullName evidence="9">Major facilitator superfamily (MFS) profile domain-containing protein</fullName>
    </recommendedName>
</protein>
<feature type="transmembrane region" description="Helical" evidence="8">
    <location>
        <begin position="177"/>
        <end position="200"/>
    </location>
</feature>
<proteinExistence type="inferred from homology"/>
<keyword evidence="4 8" id="KW-0812">Transmembrane</keyword>
<evidence type="ECO:0000313" key="11">
    <source>
        <dbReference type="Proteomes" id="UP001147747"/>
    </source>
</evidence>
<dbReference type="AlphaFoldDB" id="A0A9W9W5J6"/>
<gene>
    <name evidence="10" type="ORF">N7509_003770</name>
</gene>
<feature type="transmembrane region" description="Helical" evidence="8">
    <location>
        <begin position="482"/>
        <end position="500"/>
    </location>
</feature>
<sequence length="515" mass="56786">MKTTAPFYSIFKHFTFRLICAALCFGLSGMSRGTLIARKRVFKWLKNNLKQQASTRASFPHPLLKIPLSMSLVCKPNPPDASQQANRLSNITSMVHIGSIPGALIAFLLCERMGMLWSMRQLCTLWMAGIIIVITASGKLGQIYAGRFIMGLGIGQAGVVAPTYLAEIAPRSARGMLVSVFGMSEYIGIMVGYFAAWGAAVHLSSNSSRQWIIPQSIQIIVAGLLIMGSFLCEESPRHLCRLGKWDEAGRALGKIWGLPDDHNEVSAELEGIKGQLEHEQERSLYRSCIGSLKELFLSRSNLRRLLFVISSQILSQWSGANSLTTYAPELFSLFGINGQSEKLFTTAIFGAVKFVASLFCAILLIDHIGRKRSLISGIVVQQVAMLYIAIFLTVNASLAGDESPSSKRAALGAIVFIYFVGIGWAMGWNSIQYLLNAEIFPLRVRATGSSLLMCFHYVNRYGLSKAVPSILLQNSLQSEGTFWFFSIMTFFGLLWAWILLPETAGRTLEDTNGLF</sequence>
<evidence type="ECO:0000256" key="2">
    <source>
        <dbReference type="ARBA" id="ARBA00010992"/>
    </source>
</evidence>
<dbReference type="InterPro" id="IPR005829">
    <property type="entry name" value="Sugar_transporter_CS"/>
</dbReference>
<dbReference type="InterPro" id="IPR020846">
    <property type="entry name" value="MFS_dom"/>
</dbReference>
<dbReference type="EMBL" id="JAPZBU010000005">
    <property type="protein sequence ID" value="KAJ5403899.1"/>
    <property type="molecule type" value="Genomic_DNA"/>
</dbReference>
<feature type="domain" description="Major facilitator superfamily (MFS) profile" evidence="9">
    <location>
        <begin position="17"/>
        <end position="504"/>
    </location>
</feature>
<dbReference type="Proteomes" id="UP001147747">
    <property type="component" value="Unassembled WGS sequence"/>
</dbReference>